<organism evidence="5 6">
    <name type="scientific">Bdellovibrio reynosensis</name>
    <dbReference type="NCBI Taxonomy" id="2835041"/>
    <lineage>
        <taxon>Bacteria</taxon>
        <taxon>Pseudomonadati</taxon>
        <taxon>Bdellovibrionota</taxon>
        <taxon>Bdellovibrionia</taxon>
        <taxon>Bdellovibrionales</taxon>
        <taxon>Pseudobdellovibrionaceae</taxon>
        <taxon>Bdellovibrio</taxon>
    </lineage>
</organism>
<dbReference type="InterPro" id="IPR050456">
    <property type="entry name" value="DeoC/FbaB_aldolase"/>
</dbReference>
<dbReference type="InterPro" id="IPR002915">
    <property type="entry name" value="DeoC/FbaB/LacD_aldolase"/>
</dbReference>
<dbReference type="EC" id="4.1.2.13" evidence="1"/>
<dbReference type="EMBL" id="CP093442">
    <property type="protein sequence ID" value="UOF01732.1"/>
    <property type="molecule type" value="Genomic_DNA"/>
</dbReference>
<keyword evidence="6" id="KW-1185">Reference proteome</keyword>
<dbReference type="PANTHER" id="PTHR47916">
    <property type="entry name" value="FRUCTOSE-BISPHOSPHATE ALDOLASE CLASS 1"/>
    <property type="match status" value="1"/>
</dbReference>
<dbReference type="RefSeq" id="WP_243538336.1">
    <property type="nucleotide sequence ID" value="NZ_CP093442.1"/>
</dbReference>
<dbReference type="SMART" id="SM01133">
    <property type="entry name" value="DeoC"/>
    <property type="match status" value="1"/>
</dbReference>
<gene>
    <name evidence="5" type="ORF">MNR06_02030</name>
</gene>
<dbReference type="PIRSF" id="PIRSF038992">
    <property type="entry name" value="Aldolase_Ia"/>
    <property type="match status" value="1"/>
</dbReference>
<evidence type="ECO:0000313" key="5">
    <source>
        <dbReference type="EMBL" id="UOF01732.1"/>
    </source>
</evidence>
<comment type="similarity">
    <text evidence="4">Belongs to the DeoC/FbaB aldolase family. FbaB subfamily.</text>
</comment>
<sequence>MTPRVREILNWYGADNPGVLTNLARMLNQGKLAGTGKLVILPVDQGFEHGPARSFAKNPDGYDPAYHVELAIESGCSAYAAPLGAIEAIARDYAGEIPLILKINNSDTLFGNKAPISALTSYVDDALRLGCVGIGFTIYPGSAERKHQYEEIAQAARAAKEAGLVVIIWSYARGEQLSKEGETAIDVIAYAAHIAAQLGAHIIKVKPPSAHIEQAAAAKVYQEQGIKVSTMADRIRHVVQACFNGKRIVIFSGGEAKGTEELLKEVSELAQGGAFGSIMGRNAFQRPKKEAIQLLTNVMEAFAGKKL</sequence>
<evidence type="ECO:0000313" key="6">
    <source>
        <dbReference type="Proteomes" id="UP000830116"/>
    </source>
</evidence>
<dbReference type="CDD" id="cd00958">
    <property type="entry name" value="DhnA"/>
    <property type="match status" value="1"/>
</dbReference>
<dbReference type="Gene3D" id="3.20.20.70">
    <property type="entry name" value="Aldolase class I"/>
    <property type="match status" value="1"/>
</dbReference>
<name>A0ABY4C9U0_9BACT</name>
<evidence type="ECO:0000256" key="4">
    <source>
        <dbReference type="ARBA" id="ARBA00049653"/>
    </source>
</evidence>
<accession>A0ABY4C9U0</accession>
<dbReference type="PANTHER" id="PTHR47916:SF4">
    <property type="entry name" value="FRUCTOSE-BISPHOSPHATE ALDOLASE CLASS 1"/>
    <property type="match status" value="1"/>
</dbReference>
<evidence type="ECO:0000256" key="3">
    <source>
        <dbReference type="ARBA" id="ARBA00023270"/>
    </source>
</evidence>
<proteinExistence type="inferred from homology"/>
<reference evidence="5" key="1">
    <citation type="submission" date="2022-03" db="EMBL/GenBank/DDBJ databases">
        <title>Genome Identification and Characterization of new species Bdellovibrio reynosense LBG001 sp. nov. from a Mexico soil sample.</title>
        <authorList>
            <person name="Camilli A."/>
            <person name="Ajao Y."/>
            <person name="Guo X."/>
        </authorList>
    </citation>
    <scope>NUCLEOTIDE SEQUENCE</scope>
    <source>
        <strain evidence="5">LBG001</strain>
    </source>
</reference>
<protein>
    <recommendedName>
        <fullName evidence="1">fructose-bisphosphate aldolase</fullName>
        <ecNumber evidence="1">4.1.2.13</ecNumber>
    </recommendedName>
</protein>
<keyword evidence="2 5" id="KW-0456">Lyase</keyword>
<dbReference type="Pfam" id="PF01791">
    <property type="entry name" value="DeoC"/>
    <property type="match status" value="1"/>
</dbReference>
<dbReference type="InterPro" id="IPR013785">
    <property type="entry name" value="Aldolase_TIM"/>
</dbReference>
<dbReference type="InterPro" id="IPR041720">
    <property type="entry name" value="FbaB-like"/>
</dbReference>
<evidence type="ECO:0000256" key="2">
    <source>
        <dbReference type="ARBA" id="ARBA00023239"/>
    </source>
</evidence>
<dbReference type="NCBIfam" id="NF006704">
    <property type="entry name" value="PRK09250.1-1"/>
    <property type="match status" value="1"/>
</dbReference>
<evidence type="ECO:0000256" key="1">
    <source>
        <dbReference type="ARBA" id="ARBA00013068"/>
    </source>
</evidence>
<keyword evidence="3" id="KW-0704">Schiff base</keyword>
<dbReference type="GO" id="GO:0004332">
    <property type="term" value="F:fructose-bisphosphate aldolase activity"/>
    <property type="evidence" value="ECO:0007669"/>
    <property type="project" value="UniProtKB-EC"/>
</dbReference>
<dbReference type="SUPFAM" id="SSF51569">
    <property type="entry name" value="Aldolase"/>
    <property type="match status" value="1"/>
</dbReference>
<dbReference type="Proteomes" id="UP000830116">
    <property type="component" value="Chromosome"/>
</dbReference>